<evidence type="ECO:0000259" key="9">
    <source>
        <dbReference type="PROSITE" id="PS50862"/>
    </source>
</evidence>
<dbReference type="InterPro" id="IPR022961">
    <property type="entry name" value="Gly_tRNA_ligase_bac"/>
</dbReference>
<dbReference type="InterPro" id="IPR006195">
    <property type="entry name" value="aa-tRNA-synth_II"/>
</dbReference>
<dbReference type="FunFam" id="3.40.50.800:FF:000002">
    <property type="entry name" value="Glycine--tRNA ligase"/>
    <property type="match status" value="1"/>
</dbReference>
<evidence type="ECO:0000256" key="5">
    <source>
        <dbReference type="ARBA" id="ARBA00022741"/>
    </source>
</evidence>
<dbReference type="PRINTS" id="PR01043">
    <property type="entry name" value="TRNASYNTHGLY"/>
</dbReference>
<sequence>METIVALCKRRGFIFQSSEIYGGINGFFDYGPLGVELKKNIRDCWWNDMVRRRDDVVGLESSIIMHPKVWEASGHVAGFTDPLVDCKVSKQRFRADQLFFSPVVVDGATVGYVSALESENTAGQLQEAAESLKRKKAIQGKLEPVQPRDMTEAKPEEIALIPSPATGEPGSLTPPRAFNMMFETYVGAMRDASAVAYLRPETAQGMFADFRPVVDTGRVKLPFGIAQIGKSFRNEITPRNFIFRSREFEQMEMEFFIHEDDDWAKWHRHWIDWCKSWLHSIGLPESHLSEYDHPKAKLAFYSKGTTDIMFRYPFGVQELWGIAARGNYDLKQHEQHSGVPQVVFDEASKKKFVPHVIEPAVGVDRIVLAVLCSAYAEEQVKDDKGNVETRVVLRLSPRVAPIKVAVLPLLKNKPELVNRAQELYRRLKRRHNVFYDESGAIGRRYRRQDEIGTPWCVTIDFDTIEKDGTFTLRDRDSMQQTRIKEEQLFALLEEKVF</sequence>
<reference evidence="10" key="1">
    <citation type="submission" date="2016-10" db="EMBL/GenBank/DDBJ databases">
        <title>Sequence of Gallionella enrichment culture.</title>
        <authorList>
            <person name="Poehlein A."/>
            <person name="Muehling M."/>
            <person name="Daniel R."/>
        </authorList>
    </citation>
    <scope>NUCLEOTIDE SEQUENCE</scope>
</reference>
<dbReference type="GO" id="GO:0006426">
    <property type="term" value="P:glycyl-tRNA aminoacylation"/>
    <property type="evidence" value="ECO:0007669"/>
    <property type="project" value="InterPro"/>
</dbReference>
<dbReference type="GO" id="GO:0004820">
    <property type="term" value="F:glycine-tRNA ligase activity"/>
    <property type="evidence" value="ECO:0007669"/>
    <property type="project" value="UniProtKB-EC"/>
</dbReference>
<dbReference type="CDD" id="cd00858">
    <property type="entry name" value="GlyRS_anticodon"/>
    <property type="match status" value="1"/>
</dbReference>
<dbReference type="SUPFAM" id="SSF55681">
    <property type="entry name" value="Class II aaRS and biotin synthetases"/>
    <property type="match status" value="1"/>
</dbReference>
<dbReference type="PROSITE" id="PS50862">
    <property type="entry name" value="AA_TRNA_LIGASE_II"/>
    <property type="match status" value="1"/>
</dbReference>
<proteinExistence type="inferred from homology"/>
<dbReference type="SUPFAM" id="SSF52954">
    <property type="entry name" value="Class II aaRS ABD-related"/>
    <property type="match status" value="1"/>
</dbReference>
<comment type="similarity">
    <text evidence="1">Belongs to the class-II aminoacyl-tRNA synthetase family.</text>
</comment>
<dbReference type="AlphaFoldDB" id="A0A1J5T563"/>
<evidence type="ECO:0000313" key="10">
    <source>
        <dbReference type="EMBL" id="OIR07286.1"/>
    </source>
</evidence>
<name>A0A1J5T563_9ZZZZ</name>
<dbReference type="InterPro" id="IPR027031">
    <property type="entry name" value="Gly-tRNA_synthase/POLG2"/>
</dbReference>
<dbReference type="CDD" id="cd00774">
    <property type="entry name" value="GlyRS-like_core"/>
    <property type="match status" value="1"/>
</dbReference>
<dbReference type="EMBL" id="MLJW01000038">
    <property type="protein sequence ID" value="OIR07286.1"/>
    <property type="molecule type" value="Genomic_DNA"/>
</dbReference>
<organism evidence="10">
    <name type="scientific">mine drainage metagenome</name>
    <dbReference type="NCBI Taxonomy" id="410659"/>
    <lineage>
        <taxon>unclassified sequences</taxon>
        <taxon>metagenomes</taxon>
        <taxon>ecological metagenomes</taxon>
    </lineage>
</organism>
<keyword evidence="4 10" id="KW-0436">Ligase</keyword>
<keyword evidence="3" id="KW-0963">Cytoplasm</keyword>
<feature type="domain" description="Aminoacyl-transfer RNA synthetases class-II family profile" evidence="9">
    <location>
        <begin position="125"/>
        <end position="397"/>
    </location>
</feature>
<dbReference type="InterPro" id="IPR045864">
    <property type="entry name" value="aa-tRNA-synth_II/BPL/LPL"/>
</dbReference>
<evidence type="ECO:0000256" key="7">
    <source>
        <dbReference type="ARBA" id="ARBA00022917"/>
    </source>
</evidence>
<evidence type="ECO:0000256" key="4">
    <source>
        <dbReference type="ARBA" id="ARBA00022598"/>
    </source>
</evidence>
<dbReference type="InterPro" id="IPR033731">
    <property type="entry name" value="GlyRS-like_core"/>
</dbReference>
<keyword evidence="7" id="KW-0648">Protein biosynthesis</keyword>
<dbReference type="InterPro" id="IPR002314">
    <property type="entry name" value="aa-tRNA-synt_IIb"/>
</dbReference>
<dbReference type="Pfam" id="PF00587">
    <property type="entry name" value="tRNA-synt_2b"/>
    <property type="match status" value="1"/>
</dbReference>
<evidence type="ECO:0000256" key="6">
    <source>
        <dbReference type="ARBA" id="ARBA00022840"/>
    </source>
</evidence>
<dbReference type="GO" id="GO:0005524">
    <property type="term" value="F:ATP binding"/>
    <property type="evidence" value="ECO:0007669"/>
    <property type="project" value="UniProtKB-KW"/>
</dbReference>
<dbReference type="NCBIfam" id="NF003211">
    <property type="entry name" value="PRK04173.1"/>
    <property type="match status" value="1"/>
</dbReference>
<dbReference type="Gene3D" id="3.30.930.10">
    <property type="entry name" value="Bira Bifunctional Protein, Domain 2"/>
    <property type="match status" value="1"/>
</dbReference>
<dbReference type="EC" id="6.1.1.14" evidence="2"/>
<dbReference type="InterPro" id="IPR002315">
    <property type="entry name" value="tRNA-synt_gly"/>
</dbReference>
<dbReference type="GO" id="GO:0005739">
    <property type="term" value="C:mitochondrion"/>
    <property type="evidence" value="ECO:0007669"/>
    <property type="project" value="TreeGrafter"/>
</dbReference>
<keyword evidence="6" id="KW-0067">ATP-binding</keyword>
<dbReference type="GO" id="GO:0044281">
    <property type="term" value="P:small molecule metabolic process"/>
    <property type="evidence" value="ECO:0007669"/>
    <property type="project" value="UniProtKB-ARBA"/>
</dbReference>
<dbReference type="PANTHER" id="PTHR10745:SF8">
    <property type="entry name" value="DNA POLYMERASE SUBUNIT GAMMA-2, MITOCHONDRIAL"/>
    <property type="match status" value="1"/>
</dbReference>
<gene>
    <name evidence="10" type="primary">glyQS_1</name>
    <name evidence="10" type="ORF">GALL_105420</name>
</gene>
<protein>
    <recommendedName>
        <fullName evidence="2">glycine--tRNA ligase</fullName>
        <ecNumber evidence="2">6.1.1.14</ecNumber>
    </recommendedName>
</protein>
<comment type="caution">
    <text evidence="10">The sequence shown here is derived from an EMBL/GenBank/DDBJ whole genome shotgun (WGS) entry which is preliminary data.</text>
</comment>
<keyword evidence="5" id="KW-0547">Nucleotide-binding</keyword>
<dbReference type="NCBIfam" id="TIGR00389">
    <property type="entry name" value="glyS_dimeric"/>
    <property type="match status" value="1"/>
</dbReference>
<dbReference type="HAMAP" id="MF_00253_B">
    <property type="entry name" value="Gly_tRNA_synth_B"/>
    <property type="match status" value="1"/>
</dbReference>
<dbReference type="Pfam" id="PF03129">
    <property type="entry name" value="HGTP_anticodon"/>
    <property type="match status" value="1"/>
</dbReference>
<accession>A0A1J5T563</accession>
<dbReference type="InterPro" id="IPR036621">
    <property type="entry name" value="Anticodon-bd_dom_sf"/>
</dbReference>
<dbReference type="PANTHER" id="PTHR10745">
    <property type="entry name" value="GLYCYL-TRNA SYNTHETASE/DNA POLYMERASE SUBUNIT GAMMA-2"/>
    <property type="match status" value="1"/>
</dbReference>
<dbReference type="Gene3D" id="3.40.50.800">
    <property type="entry name" value="Anticodon-binding domain"/>
    <property type="match status" value="1"/>
</dbReference>
<evidence type="ECO:0000256" key="8">
    <source>
        <dbReference type="ARBA" id="ARBA00023146"/>
    </source>
</evidence>
<evidence type="ECO:0000256" key="2">
    <source>
        <dbReference type="ARBA" id="ARBA00012829"/>
    </source>
</evidence>
<dbReference type="InterPro" id="IPR004154">
    <property type="entry name" value="Anticodon-bd"/>
</dbReference>
<dbReference type="GO" id="GO:0006264">
    <property type="term" value="P:mitochondrial DNA replication"/>
    <property type="evidence" value="ECO:0007669"/>
    <property type="project" value="TreeGrafter"/>
</dbReference>
<evidence type="ECO:0000256" key="1">
    <source>
        <dbReference type="ARBA" id="ARBA00008226"/>
    </source>
</evidence>
<keyword evidence="8" id="KW-0030">Aminoacyl-tRNA synthetase</keyword>
<evidence type="ECO:0000256" key="3">
    <source>
        <dbReference type="ARBA" id="ARBA00022490"/>
    </source>
</evidence>